<dbReference type="RefSeq" id="WP_034871657.1">
    <property type="nucleotide sequence ID" value="NZ_CAJJUP010000003.1"/>
</dbReference>
<evidence type="ECO:0000313" key="2">
    <source>
        <dbReference type="EMBL" id="QQN60694.1"/>
    </source>
</evidence>
<dbReference type="KEGG" id="egm:AYC65_18990"/>
<dbReference type="EMBL" id="CP067018">
    <property type="protein sequence ID" value="QQN60694.1"/>
    <property type="molecule type" value="Genomic_DNA"/>
</dbReference>
<feature type="signal peptide" evidence="1">
    <location>
        <begin position="1"/>
        <end position="19"/>
    </location>
</feature>
<dbReference type="OrthoDB" id="978006at2"/>
<sequence length="213" mass="24764">MKKIINTALFLILPITVFSQELNRSLNDIMNYDVKRASKNTEIGGSPYLDNNYSVSSISNVKYKLQAKYNVYTDEIEFLAKDGTVYILPKEKQYSDITFNDNTHIKLIDNIYYVVLSSTPNIYLLKKYHIVLDKQETEVKTGYSSAKNPEYIKEKPSYFIYNNTEIIELDKSFGNLLNKYKDNNLPDFIKKQNITIKNEKSLFKIVDFLSGKN</sequence>
<evidence type="ECO:0000313" key="3">
    <source>
        <dbReference type="Proteomes" id="UP000595426"/>
    </source>
</evidence>
<reference evidence="2 3" key="1">
    <citation type="submission" date="2020-12" db="EMBL/GenBank/DDBJ databases">
        <title>FDA dAtabase for Regulatory Grade micrObial Sequences (FDA-ARGOS): Supporting development and validation of Infectious Disease Dx tests.</title>
        <authorList>
            <person name="Kerrigan L."/>
            <person name="Long C."/>
            <person name="Tallon L."/>
            <person name="Sadzewicz L."/>
            <person name="Zhao X."/>
            <person name="Boylan J."/>
            <person name="Ott S."/>
            <person name="Bowen H."/>
            <person name="Vavikolanu K."/>
            <person name="Mehta A."/>
            <person name="Aluvathingal J."/>
            <person name="Nadendla S."/>
            <person name="Yan Y."/>
            <person name="Sichtig H."/>
        </authorList>
    </citation>
    <scope>NUCLEOTIDE SEQUENCE [LARGE SCALE GENOMIC DNA]</scope>
    <source>
        <strain evidence="2 3">FDAARGOS_1031</strain>
    </source>
</reference>
<organism evidence="2 3">
    <name type="scientific">Elizabethkingia bruuniana</name>
    <dbReference type="NCBI Taxonomy" id="1756149"/>
    <lineage>
        <taxon>Bacteria</taxon>
        <taxon>Pseudomonadati</taxon>
        <taxon>Bacteroidota</taxon>
        <taxon>Flavobacteriia</taxon>
        <taxon>Flavobacteriales</taxon>
        <taxon>Weeksellaceae</taxon>
        <taxon>Elizabethkingia</taxon>
    </lineage>
</organism>
<protein>
    <submittedName>
        <fullName evidence="2">Uncharacterized protein</fullName>
    </submittedName>
</protein>
<dbReference type="AlphaFoldDB" id="A0A7T7V2Q6"/>
<dbReference type="Proteomes" id="UP000595426">
    <property type="component" value="Chromosome"/>
</dbReference>
<name>A0A7T7V2Q6_9FLAO</name>
<keyword evidence="1" id="KW-0732">Signal</keyword>
<dbReference type="GeneID" id="93135011"/>
<accession>A0A7T7V2Q6</accession>
<feature type="chain" id="PRO_5033002305" evidence="1">
    <location>
        <begin position="20"/>
        <end position="213"/>
    </location>
</feature>
<proteinExistence type="predicted"/>
<keyword evidence="3" id="KW-1185">Reference proteome</keyword>
<gene>
    <name evidence="2" type="ORF">I6H88_09020</name>
</gene>
<evidence type="ECO:0000256" key="1">
    <source>
        <dbReference type="SAM" id="SignalP"/>
    </source>
</evidence>